<feature type="domain" description="Alcohol dehydrogenase-like C-terminal" evidence="2">
    <location>
        <begin position="200"/>
        <end position="326"/>
    </location>
</feature>
<evidence type="ECO:0000259" key="2">
    <source>
        <dbReference type="Pfam" id="PF00107"/>
    </source>
</evidence>
<dbReference type="PANTHER" id="PTHR43401">
    <property type="entry name" value="L-THREONINE 3-DEHYDROGENASE"/>
    <property type="match status" value="1"/>
</dbReference>
<gene>
    <name evidence="4" type="ORF">FHS21_003425</name>
</gene>
<dbReference type="InterPro" id="IPR050129">
    <property type="entry name" value="Zn_alcohol_dh"/>
</dbReference>
<dbReference type="SUPFAM" id="SSF51735">
    <property type="entry name" value="NAD(P)-binding Rossmann-fold domains"/>
    <property type="match status" value="1"/>
</dbReference>
<dbReference type="Gene3D" id="3.40.50.720">
    <property type="entry name" value="NAD(P)-binding Rossmann-like Domain"/>
    <property type="match status" value="1"/>
</dbReference>
<dbReference type="Pfam" id="PF08240">
    <property type="entry name" value="ADH_N"/>
    <property type="match status" value="1"/>
</dbReference>
<evidence type="ECO:0000259" key="3">
    <source>
        <dbReference type="Pfam" id="PF08240"/>
    </source>
</evidence>
<name>A0A839UEW9_9HYPH</name>
<dbReference type="InterPro" id="IPR013154">
    <property type="entry name" value="ADH-like_N"/>
</dbReference>
<dbReference type="Gene3D" id="3.90.180.10">
    <property type="entry name" value="Medium-chain alcohol dehydrogenases, catalytic domain"/>
    <property type="match status" value="1"/>
</dbReference>
<dbReference type="InterPro" id="IPR013149">
    <property type="entry name" value="ADH-like_C"/>
</dbReference>
<evidence type="ECO:0000313" key="4">
    <source>
        <dbReference type="EMBL" id="MBB3147009.1"/>
    </source>
</evidence>
<dbReference type="GO" id="GO:0016491">
    <property type="term" value="F:oxidoreductase activity"/>
    <property type="evidence" value="ECO:0007669"/>
    <property type="project" value="UniProtKB-KW"/>
</dbReference>
<dbReference type="InterPro" id="IPR011032">
    <property type="entry name" value="GroES-like_sf"/>
</dbReference>
<protein>
    <submittedName>
        <fullName evidence="4">Threonine dehydrogenase-like Zn-dependent dehydrogenase</fullName>
    </submittedName>
</protein>
<feature type="domain" description="Alcohol dehydrogenase-like N-terminal" evidence="3">
    <location>
        <begin position="29"/>
        <end position="150"/>
    </location>
</feature>
<proteinExistence type="predicted"/>
<accession>A0A839UEW9</accession>
<dbReference type="Proteomes" id="UP000554520">
    <property type="component" value="Unassembled WGS sequence"/>
</dbReference>
<reference evidence="4 5" key="1">
    <citation type="submission" date="2020-08" db="EMBL/GenBank/DDBJ databases">
        <title>Genomic Encyclopedia of Type Strains, Phase III (KMG-III): the genomes of soil and plant-associated and newly described type strains.</title>
        <authorList>
            <person name="Whitman W."/>
        </authorList>
    </citation>
    <scope>NUCLEOTIDE SEQUENCE [LARGE SCALE GENOMIC DNA]</scope>
    <source>
        <strain evidence="4 5">CECT 7015</strain>
    </source>
</reference>
<dbReference type="SUPFAM" id="SSF50129">
    <property type="entry name" value="GroES-like"/>
    <property type="match status" value="1"/>
</dbReference>
<dbReference type="EMBL" id="JACHXN010000010">
    <property type="protein sequence ID" value="MBB3147009.1"/>
    <property type="molecule type" value="Genomic_DNA"/>
</dbReference>
<comment type="caution">
    <text evidence="4">The sequence shown here is derived from an EMBL/GenBank/DDBJ whole genome shotgun (WGS) entry which is preliminary data.</text>
</comment>
<organism evidence="4 5">
    <name type="scientific">Phyllobacterium trifolii</name>
    <dbReference type="NCBI Taxonomy" id="300193"/>
    <lineage>
        <taxon>Bacteria</taxon>
        <taxon>Pseudomonadati</taxon>
        <taxon>Pseudomonadota</taxon>
        <taxon>Alphaproteobacteria</taxon>
        <taxon>Hyphomicrobiales</taxon>
        <taxon>Phyllobacteriaceae</taxon>
        <taxon>Phyllobacterium</taxon>
    </lineage>
</organism>
<dbReference type="InterPro" id="IPR036291">
    <property type="entry name" value="NAD(P)-bd_dom_sf"/>
</dbReference>
<evidence type="ECO:0000256" key="1">
    <source>
        <dbReference type="ARBA" id="ARBA00023002"/>
    </source>
</evidence>
<dbReference type="Pfam" id="PF00107">
    <property type="entry name" value="ADH_zinc_N"/>
    <property type="match status" value="1"/>
</dbReference>
<sequence length="369" mass="40159">MTEQVLAAVRTGPSQMEIREYPMPDIPEDAALLKMEVAGICGTDVKLFKTPPSNAPTIMGHENIGYIAKAGREFTRRKGFKEGDLVFVEHYVMCGKCKWCHQGQYRHCENTDWRNNPDGIRYGYTSAERAPHLWGGFAQYVYLPWNAVVHRVPAGVTPELAGLVTPMANGVEWSLFDSNVGYNSTVLIQGPGQQGLSQTVICKQAGASLIIVTGTTKDAARLEVAKSLGADYVIDVQKEDPLARIMEITGGKGVDVSLDCTAGAGTIPILLGIEALVRKAGTILVQGELKEFPNFPLEKMTVKAITLKSARGHSYQACELALEQIASKRFDLEKITTHRFGLKDAALAIRSVGGHGVPDVIHASLLPWE</sequence>
<dbReference type="RefSeq" id="WP_183663053.1">
    <property type="nucleotide sequence ID" value="NZ_JACHXN010000010.1"/>
</dbReference>
<keyword evidence="5" id="KW-1185">Reference proteome</keyword>
<keyword evidence="1" id="KW-0560">Oxidoreductase</keyword>
<dbReference type="AlphaFoldDB" id="A0A839UEW9"/>
<dbReference type="PANTHER" id="PTHR43401:SF2">
    <property type="entry name" value="L-THREONINE 3-DEHYDROGENASE"/>
    <property type="match status" value="1"/>
</dbReference>
<evidence type="ECO:0000313" key="5">
    <source>
        <dbReference type="Proteomes" id="UP000554520"/>
    </source>
</evidence>